<organism evidence="2 3">
    <name type="scientific">Metschnikowia pulcherrima</name>
    <dbReference type="NCBI Taxonomy" id="27326"/>
    <lineage>
        <taxon>Eukaryota</taxon>
        <taxon>Fungi</taxon>
        <taxon>Dikarya</taxon>
        <taxon>Ascomycota</taxon>
        <taxon>Saccharomycotina</taxon>
        <taxon>Pichiomycetes</taxon>
        <taxon>Metschnikowiaceae</taxon>
        <taxon>Metschnikowia</taxon>
    </lineage>
</organism>
<name>A0A8H7LHW3_9ASCO</name>
<comment type="caution">
    <text evidence="2">The sequence shown here is derived from an EMBL/GenBank/DDBJ whole genome shotgun (WGS) entry which is preliminary data.</text>
</comment>
<evidence type="ECO:0000313" key="2">
    <source>
        <dbReference type="EMBL" id="KAF8005457.1"/>
    </source>
</evidence>
<reference evidence="2" key="1">
    <citation type="submission" date="2020-10" db="EMBL/GenBank/DDBJ databases">
        <title>The Whole-Genome Sequence of Metschnikowia persimmonesis, a Novel Endophytic Yeast Species Isolated from Medicinal Plant Diospyros kaki Thumb.</title>
        <authorList>
            <person name="Rahmat E."/>
            <person name="Kang Y."/>
        </authorList>
    </citation>
    <scope>NUCLEOTIDE SEQUENCE</scope>
    <source>
        <strain evidence="2">KIOM G15050</strain>
    </source>
</reference>
<proteinExistence type="predicted"/>
<protein>
    <recommendedName>
        <fullName evidence="1">THO complex subunit 2 N-terminal domain-containing protein</fullName>
    </recommendedName>
</protein>
<dbReference type="GO" id="GO:0000445">
    <property type="term" value="C:THO complex part of transcription export complex"/>
    <property type="evidence" value="ECO:0007669"/>
    <property type="project" value="TreeGrafter"/>
</dbReference>
<dbReference type="EMBL" id="JACBPP010000001">
    <property type="protein sequence ID" value="KAF8005457.1"/>
    <property type="molecule type" value="Genomic_DNA"/>
</dbReference>
<dbReference type="Proteomes" id="UP000649328">
    <property type="component" value="Unassembled WGS sequence"/>
</dbReference>
<feature type="domain" description="THO complex subunit 2 N-terminal" evidence="1">
    <location>
        <begin position="12"/>
        <end position="232"/>
    </location>
</feature>
<evidence type="ECO:0000259" key="1">
    <source>
        <dbReference type="Pfam" id="PF16134"/>
    </source>
</evidence>
<dbReference type="GO" id="GO:0006397">
    <property type="term" value="P:mRNA processing"/>
    <property type="evidence" value="ECO:0007669"/>
    <property type="project" value="InterPro"/>
</dbReference>
<sequence>MADQDTGLYEYLTPAIVADFQGTGMPALLETLQTPELLDVKACEITSLIFTEILMLVQTHELTLGQAVEFMKLAITDERKAIVLCQVFDVFPSDSTVEALITRLHKDEHVLNASTLALHVDSDTLVNIGIVPAANLNRQMNTRKRDEYFTQKKFNLFHEEYEGFSILLNEFHSFFGNEENEFLVDHAVNVVYSLIGHYMLDPNRVLDVLIDICANYVVGNHRFIVGFLQEISMVATSGRILQCGI</sequence>
<accession>A0A8H7LHW3</accession>
<evidence type="ECO:0000313" key="3">
    <source>
        <dbReference type="Proteomes" id="UP000649328"/>
    </source>
</evidence>
<dbReference type="Pfam" id="PF16134">
    <property type="entry name" value="THOC2_N"/>
    <property type="match status" value="1"/>
</dbReference>
<dbReference type="InterPro" id="IPR032302">
    <property type="entry name" value="THOC2_N"/>
</dbReference>
<dbReference type="InterPro" id="IPR040007">
    <property type="entry name" value="Tho2"/>
</dbReference>
<dbReference type="AlphaFoldDB" id="A0A8H7LHW3"/>
<dbReference type="PANTHER" id="PTHR21597">
    <property type="entry name" value="THO2 PROTEIN"/>
    <property type="match status" value="1"/>
</dbReference>
<keyword evidence="3" id="KW-1185">Reference proteome</keyword>
<dbReference type="GO" id="GO:0003729">
    <property type="term" value="F:mRNA binding"/>
    <property type="evidence" value="ECO:0007669"/>
    <property type="project" value="TreeGrafter"/>
</dbReference>
<gene>
    <name evidence="2" type="ORF">HF325_000914</name>
</gene>
<dbReference type="GO" id="GO:0006406">
    <property type="term" value="P:mRNA export from nucleus"/>
    <property type="evidence" value="ECO:0007669"/>
    <property type="project" value="InterPro"/>
</dbReference>
<dbReference type="OrthoDB" id="29024at2759"/>
<dbReference type="PANTHER" id="PTHR21597:SF0">
    <property type="entry name" value="THO COMPLEX SUBUNIT 2"/>
    <property type="match status" value="1"/>
</dbReference>